<dbReference type="Gene3D" id="3.30.230.70">
    <property type="entry name" value="GHMP Kinase, N-terminal domain"/>
    <property type="match status" value="1"/>
</dbReference>
<dbReference type="InterPro" id="IPR020568">
    <property type="entry name" value="Ribosomal_Su5_D2-typ_SF"/>
</dbReference>
<sequence length="237" mass="26587">MYREIGGILRDYNLKLNYLKNEKASCLVSMGNTQVLCVATLQKKLPPFLNPDESGWITAEYSMLPRSSVNRVERERGKINSRSTEIQRLIGRALRASVDLKKIKNLSIIVDCDVILADGGTRCASINGGMAVLYVLVSKLLKDGVIKENPFKTYIGAISGGIVDKKIMIDLDYENDSKSSSDFNFVLDDKGKIVEIQGTSEKDNISKDDFDKIFEKAKKEIFKIIDFSKKKVKYGKI</sequence>
<comment type="similarity">
    <text evidence="1">Belongs to the RNase PH family.</text>
</comment>
<keyword evidence="3" id="KW-0820">tRNA-binding</keyword>
<feature type="domain" description="Exoribonuclease phosphorolytic" evidence="6">
    <location>
        <begin position="9"/>
        <end position="133"/>
    </location>
</feature>
<gene>
    <name evidence="8" type="ORF">DCG82_04540</name>
</gene>
<keyword evidence="4" id="KW-0819">tRNA processing</keyword>
<evidence type="ECO:0000313" key="8">
    <source>
        <dbReference type="EMBL" id="HAF07652.1"/>
    </source>
</evidence>
<dbReference type="PANTHER" id="PTHR11953">
    <property type="entry name" value="EXOSOME COMPLEX COMPONENT"/>
    <property type="match status" value="1"/>
</dbReference>
<dbReference type="SUPFAM" id="SSF54211">
    <property type="entry name" value="Ribosomal protein S5 domain 2-like"/>
    <property type="match status" value="1"/>
</dbReference>
<dbReference type="InterPro" id="IPR015847">
    <property type="entry name" value="ExoRNase_PH_dom2"/>
</dbReference>
<dbReference type="InterPro" id="IPR027408">
    <property type="entry name" value="PNPase/RNase_PH_dom_sf"/>
</dbReference>
<evidence type="ECO:0000256" key="2">
    <source>
        <dbReference type="ARBA" id="ARBA00022552"/>
    </source>
</evidence>
<evidence type="ECO:0000256" key="3">
    <source>
        <dbReference type="ARBA" id="ARBA00022555"/>
    </source>
</evidence>
<dbReference type="InterPro" id="IPR002381">
    <property type="entry name" value="RNase_PH_bac-type"/>
</dbReference>
<evidence type="ECO:0000259" key="7">
    <source>
        <dbReference type="Pfam" id="PF03725"/>
    </source>
</evidence>
<dbReference type="GO" id="GO:0009022">
    <property type="term" value="F:tRNA nucleotidyltransferase activity"/>
    <property type="evidence" value="ECO:0007669"/>
    <property type="project" value="InterPro"/>
</dbReference>
<evidence type="ECO:0000313" key="9">
    <source>
        <dbReference type="Proteomes" id="UP000262454"/>
    </source>
</evidence>
<keyword evidence="2" id="KW-0698">rRNA processing</keyword>
<dbReference type="NCBIfam" id="TIGR01966">
    <property type="entry name" value="RNasePH"/>
    <property type="match status" value="1"/>
</dbReference>
<evidence type="ECO:0000259" key="6">
    <source>
        <dbReference type="Pfam" id="PF01138"/>
    </source>
</evidence>
<dbReference type="InterPro" id="IPR001247">
    <property type="entry name" value="ExoRNase_PH_dom1"/>
</dbReference>
<dbReference type="EMBL" id="DMCX01000028">
    <property type="protein sequence ID" value="HAF07652.1"/>
    <property type="molecule type" value="Genomic_DNA"/>
</dbReference>
<organism evidence="8 9">
    <name type="scientific">candidate division WOR-3 bacterium</name>
    <dbReference type="NCBI Taxonomy" id="2052148"/>
    <lineage>
        <taxon>Bacteria</taxon>
        <taxon>Bacteria division WOR-3</taxon>
    </lineage>
</organism>
<reference evidence="8 9" key="1">
    <citation type="journal article" date="2018" name="Nat. Biotechnol.">
        <title>A standardized bacterial taxonomy based on genome phylogeny substantially revises the tree of life.</title>
        <authorList>
            <person name="Parks D.H."/>
            <person name="Chuvochina M."/>
            <person name="Waite D.W."/>
            <person name="Rinke C."/>
            <person name="Skarshewski A."/>
            <person name="Chaumeil P.A."/>
            <person name="Hugenholtz P."/>
        </authorList>
    </citation>
    <scope>NUCLEOTIDE SEQUENCE [LARGE SCALE GENOMIC DNA]</scope>
    <source>
        <strain evidence="8">UBA7921</strain>
    </source>
</reference>
<accession>A0A348MKS6</accession>
<dbReference type="InterPro" id="IPR036345">
    <property type="entry name" value="ExoRNase_PH_dom2_sf"/>
</dbReference>
<keyword evidence="5" id="KW-0694">RNA-binding</keyword>
<evidence type="ECO:0000256" key="4">
    <source>
        <dbReference type="ARBA" id="ARBA00022694"/>
    </source>
</evidence>
<dbReference type="Proteomes" id="UP000262454">
    <property type="component" value="Unassembled WGS sequence"/>
</dbReference>
<dbReference type="GO" id="GO:0008033">
    <property type="term" value="P:tRNA processing"/>
    <property type="evidence" value="ECO:0007669"/>
    <property type="project" value="UniProtKB-KW"/>
</dbReference>
<dbReference type="GO" id="GO:0000049">
    <property type="term" value="F:tRNA binding"/>
    <property type="evidence" value="ECO:0007669"/>
    <property type="project" value="UniProtKB-KW"/>
</dbReference>
<dbReference type="PANTHER" id="PTHR11953:SF0">
    <property type="entry name" value="EXOSOME COMPLEX COMPONENT RRP41"/>
    <property type="match status" value="1"/>
</dbReference>
<dbReference type="Pfam" id="PF03725">
    <property type="entry name" value="RNase_PH_C"/>
    <property type="match status" value="1"/>
</dbReference>
<protein>
    <submittedName>
        <fullName evidence="8">Ribonuclease PH</fullName>
    </submittedName>
</protein>
<dbReference type="AlphaFoldDB" id="A0A348MKS6"/>
<dbReference type="SUPFAM" id="SSF55666">
    <property type="entry name" value="Ribonuclease PH domain 2-like"/>
    <property type="match status" value="1"/>
</dbReference>
<evidence type="ECO:0000256" key="1">
    <source>
        <dbReference type="ARBA" id="ARBA00006678"/>
    </source>
</evidence>
<name>A0A348MKS6_UNCW3</name>
<proteinExistence type="inferred from homology"/>
<feature type="domain" description="Exoribonuclease phosphorolytic" evidence="7">
    <location>
        <begin position="154"/>
        <end position="219"/>
    </location>
</feature>
<evidence type="ECO:0000256" key="5">
    <source>
        <dbReference type="ARBA" id="ARBA00022884"/>
    </source>
</evidence>
<dbReference type="Pfam" id="PF01138">
    <property type="entry name" value="RNase_PH"/>
    <property type="match status" value="1"/>
</dbReference>
<comment type="caution">
    <text evidence="8">The sequence shown here is derived from an EMBL/GenBank/DDBJ whole genome shotgun (WGS) entry which is preliminary data.</text>
</comment>
<dbReference type="GO" id="GO:0016075">
    <property type="term" value="P:rRNA catabolic process"/>
    <property type="evidence" value="ECO:0007669"/>
    <property type="project" value="TreeGrafter"/>
</dbReference>
<dbReference type="InterPro" id="IPR050080">
    <property type="entry name" value="RNase_PH"/>
</dbReference>
<dbReference type="GO" id="GO:0006364">
    <property type="term" value="P:rRNA processing"/>
    <property type="evidence" value="ECO:0007669"/>
    <property type="project" value="UniProtKB-KW"/>
</dbReference>